<keyword evidence="2" id="KW-1185">Reference proteome</keyword>
<evidence type="ECO:0000313" key="2">
    <source>
        <dbReference type="Proteomes" id="UP000503447"/>
    </source>
</evidence>
<reference evidence="2" key="1">
    <citation type="submission" date="2020-05" db="EMBL/GenBank/DDBJ databases">
        <title>Frigoriglobus tundricola gen. nov., sp. nov., a psychrotolerant cellulolytic planctomycete of the family Gemmataceae with two divergent copies of 16S rRNA gene.</title>
        <authorList>
            <person name="Kulichevskaya I.S."/>
            <person name="Ivanova A.A."/>
            <person name="Naumoff D.G."/>
            <person name="Beletsky A.V."/>
            <person name="Rijpstra W.I.C."/>
            <person name="Sinninghe Damste J.S."/>
            <person name="Mardanov A.V."/>
            <person name="Ravin N.V."/>
            <person name="Dedysh S.N."/>
        </authorList>
    </citation>
    <scope>NUCLEOTIDE SEQUENCE [LARGE SCALE GENOMIC DNA]</scope>
    <source>
        <strain evidence="2">PL17</strain>
    </source>
</reference>
<protein>
    <submittedName>
        <fullName evidence="1">Uncharacterized protein</fullName>
    </submittedName>
</protein>
<dbReference type="KEGG" id="ftj:FTUN_2438"/>
<dbReference type="AlphaFoldDB" id="A0A6M5YPL4"/>
<sequence>MSDNPKKGAPEWATNPFSELTEDVGYLTRTLDMCIRGITMFRAMPQMVSAVAKAQGKTDHEDTAKERENAVKHAEFAMKELETGFPILYAQYRAGDLVAP</sequence>
<proteinExistence type="predicted"/>
<dbReference type="Proteomes" id="UP000503447">
    <property type="component" value="Chromosome"/>
</dbReference>
<dbReference type="EMBL" id="CP053452">
    <property type="protein sequence ID" value="QJW94912.1"/>
    <property type="molecule type" value="Genomic_DNA"/>
</dbReference>
<evidence type="ECO:0000313" key="1">
    <source>
        <dbReference type="EMBL" id="QJW94912.1"/>
    </source>
</evidence>
<organism evidence="1 2">
    <name type="scientific">Frigoriglobus tundricola</name>
    <dbReference type="NCBI Taxonomy" id="2774151"/>
    <lineage>
        <taxon>Bacteria</taxon>
        <taxon>Pseudomonadati</taxon>
        <taxon>Planctomycetota</taxon>
        <taxon>Planctomycetia</taxon>
        <taxon>Gemmatales</taxon>
        <taxon>Gemmataceae</taxon>
        <taxon>Frigoriglobus</taxon>
    </lineage>
</organism>
<gene>
    <name evidence="1" type="ORF">FTUN_2438</name>
</gene>
<accession>A0A6M5YPL4</accession>
<dbReference type="RefSeq" id="WP_171470812.1">
    <property type="nucleotide sequence ID" value="NZ_CP053452.2"/>
</dbReference>
<name>A0A6M5YPL4_9BACT</name>